<dbReference type="Proteomes" id="UP000278627">
    <property type="component" value="Unassembled WGS sequence"/>
</dbReference>
<reference evidence="3" key="1">
    <citation type="submission" date="2017-02" db="UniProtKB">
        <authorList>
            <consortium name="WormBaseParasite"/>
        </authorList>
    </citation>
    <scope>IDENTIFICATION</scope>
</reference>
<organism evidence="3">
    <name type="scientific">Brugia pahangi</name>
    <name type="common">Filarial nematode worm</name>
    <dbReference type="NCBI Taxonomy" id="6280"/>
    <lineage>
        <taxon>Eukaryota</taxon>
        <taxon>Metazoa</taxon>
        <taxon>Ecdysozoa</taxon>
        <taxon>Nematoda</taxon>
        <taxon>Chromadorea</taxon>
        <taxon>Rhabditida</taxon>
        <taxon>Spirurina</taxon>
        <taxon>Spiruromorpha</taxon>
        <taxon>Filarioidea</taxon>
        <taxon>Onchocercidae</taxon>
        <taxon>Brugia</taxon>
    </lineage>
</organism>
<dbReference type="AlphaFoldDB" id="A0A0N4T2B4"/>
<sequence>MHIFLKVTAHKFAIPVIGAFRKNMHLQCNLSGPRVYPDFPCSASSLVDIQVSYEAYRFAKARIGILERMS</sequence>
<evidence type="ECO:0000313" key="1">
    <source>
        <dbReference type="EMBL" id="VDN83497.1"/>
    </source>
</evidence>
<gene>
    <name evidence="1" type="ORF">BPAG_LOCUS2311</name>
</gene>
<dbReference type="EMBL" id="UZAD01000312">
    <property type="protein sequence ID" value="VDN83497.1"/>
    <property type="molecule type" value="Genomic_DNA"/>
</dbReference>
<evidence type="ECO:0000313" key="2">
    <source>
        <dbReference type="Proteomes" id="UP000278627"/>
    </source>
</evidence>
<evidence type="ECO:0000313" key="3">
    <source>
        <dbReference type="WBParaSite" id="BPAG_0000234101-mRNA-1"/>
    </source>
</evidence>
<reference evidence="1 2" key="2">
    <citation type="submission" date="2018-11" db="EMBL/GenBank/DDBJ databases">
        <authorList>
            <consortium name="Pathogen Informatics"/>
        </authorList>
    </citation>
    <scope>NUCLEOTIDE SEQUENCE [LARGE SCALE GENOMIC DNA]</scope>
</reference>
<dbReference type="WBParaSite" id="BPAG_0000234101-mRNA-1">
    <property type="protein sequence ID" value="BPAG_0000234101-mRNA-1"/>
    <property type="gene ID" value="BPAG_0000234101"/>
</dbReference>
<keyword evidence="2" id="KW-1185">Reference proteome</keyword>
<protein>
    <submittedName>
        <fullName evidence="1 3">Uncharacterized protein</fullName>
    </submittedName>
</protein>
<name>A0A0N4T2B4_BRUPA</name>
<accession>A0A0N4T2B4</accession>
<proteinExistence type="predicted"/>